<organism evidence="2 3">
    <name type="scientific">Jeotgalibaca porci</name>
    <dbReference type="NCBI Taxonomy" id="1868793"/>
    <lineage>
        <taxon>Bacteria</taxon>
        <taxon>Bacillati</taxon>
        <taxon>Bacillota</taxon>
        <taxon>Bacilli</taxon>
        <taxon>Lactobacillales</taxon>
        <taxon>Carnobacteriaceae</taxon>
        <taxon>Jeotgalibaca</taxon>
    </lineage>
</organism>
<dbReference type="Proteomes" id="UP000501830">
    <property type="component" value="Chromosome"/>
</dbReference>
<dbReference type="Pfam" id="PF21805">
    <property type="entry name" value="Imm5_like"/>
    <property type="match status" value="1"/>
</dbReference>
<dbReference type="RefSeq" id="WP_076768367.1">
    <property type="nucleotide sequence ID" value="NZ_CP049889.1"/>
</dbReference>
<name>A0A6G7WJH7_9LACT</name>
<gene>
    <name evidence="2" type="ORF">G7058_10440</name>
</gene>
<dbReference type="EMBL" id="CP049889">
    <property type="protein sequence ID" value="QIK52425.1"/>
    <property type="molecule type" value="Genomic_DNA"/>
</dbReference>
<keyword evidence="3" id="KW-1185">Reference proteome</keyword>
<evidence type="ECO:0000313" key="3">
    <source>
        <dbReference type="Proteomes" id="UP000501830"/>
    </source>
</evidence>
<reference evidence="2 3" key="1">
    <citation type="journal article" date="2017" name="Int. J. Syst. Evol. Microbiol.">
        <title>Jeotgalibaca porci sp. nov. and Jeotgalibaca arthritidis sp. nov., isolated from pigs, and emended description of the genus Jeotgalibaca.</title>
        <authorList>
            <person name="Zamora L."/>
            <person name="Perez-Sancho M."/>
            <person name="Dominguez L."/>
            <person name="Fernandez-Garayzabal J.F."/>
            <person name="Vela A.I."/>
        </authorList>
    </citation>
    <scope>NUCLEOTIDE SEQUENCE [LARGE SCALE GENOMIC DNA]</scope>
    <source>
        <strain evidence="2 3">CCUG 69148</strain>
    </source>
</reference>
<dbReference type="AlphaFoldDB" id="A0A6G7WJH7"/>
<dbReference type="InterPro" id="IPR048667">
    <property type="entry name" value="Imm5-like"/>
</dbReference>
<feature type="domain" description="Imm-5-like" evidence="1">
    <location>
        <begin position="22"/>
        <end position="149"/>
    </location>
</feature>
<dbReference type="KEGG" id="jpo:G7058_10440"/>
<proteinExistence type="predicted"/>
<accession>A0A6G7WJH7</accession>
<evidence type="ECO:0000313" key="2">
    <source>
        <dbReference type="EMBL" id="QIK52425.1"/>
    </source>
</evidence>
<evidence type="ECO:0000259" key="1">
    <source>
        <dbReference type="Pfam" id="PF21805"/>
    </source>
</evidence>
<protein>
    <recommendedName>
        <fullName evidence="1">Imm-5-like domain-containing protein</fullName>
    </recommendedName>
</protein>
<sequence length="152" mass="17605">MPTKPKIKIIDNNELRKEIDEIYENMNQINVAKWSLSMAKHILKIVNIDYKSINEIEEGFRINELWQIKEARMYDVRQAGFKIHKIARESDSEISKTALRVVGQAVGSGHMKEHAMVASDYAVKTIGLMSSNDLESITLEREWQLNEINKFL</sequence>
<dbReference type="GeneID" id="94553703"/>